<evidence type="ECO:0000259" key="8">
    <source>
        <dbReference type="SMART" id="SM01340"/>
    </source>
</evidence>
<dbReference type="Gene3D" id="3.30.1370.100">
    <property type="entry name" value="MutL, C-terminal domain, regulatory subdomain"/>
    <property type="match status" value="1"/>
</dbReference>
<dbReference type="Gene3D" id="3.30.565.10">
    <property type="entry name" value="Histidine kinase-like ATPase, C-terminal domain"/>
    <property type="match status" value="1"/>
</dbReference>
<dbReference type="InterPro" id="IPR013507">
    <property type="entry name" value="DNA_mismatch_S5_2-like"/>
</dbReference>
<dbReference type="GO" id="GO:0032300">
    <property type="term" value="C:mismatch repair complex"/>
    <property type="evidence" value="ECO:0007669"/>
    <property type="project" value="InterPro"/>
</dbReference>
<dbReference type="InterPro" id="IPR014790">
    <property type="entry name" value="MutL_C"/>
</dbReference>
<evidence type="ECO:0000256" key="4">
    <source>
        <dbReference type="ARBA" id="ARBA00023204"/>
    </source>
</evidence>
<dbReference type="GO" id="GO:0016887">
    <property type="term" value="F:ATP hydrolysis activity"/>
    <property type="evidence" value="ECO:0007669"/>
    <property type="project" value="InterPro"/>
</dbReference>
<dbReference type="InParanoid" id="A0A317ZCW1"/>
<keyword evidence="9" id="KW-0540">Nuclease</keyword>
<dbReference type="Gene3D" id="3.30.230.10">
    <property type="match status" value="1"/>
</dbReference>
<dbReference type="InterPro" id="IPR042120">
    <property type="entry name" value="MutL_C_dimsub"/>
</dbReference>
<evidence type="ECO:0000313" key="9">
    <source>
        <dbReference type="EMBL" id="PXA03045.1"/>
    </source>
</evidence>
<dbReference type="AlphaFoldDB" id="A0A317ZCW1"/>
<evidence type="ECO:0000259" key="7">
    <source>
        <dbReference type="SMART" id="SM00853"/>
    </source>
</evidence>
<accession>A0A317ZCW1</accession>
<evidence type="ECO:0000256" key="3">
    <source>
        <dbReference type="ARBA" id="ARBA00022763"/>
    </source>
</evidence>
<name>A0A317ZCW1_9BACT</name>
<proteinExistence type="inferred from homology"/>
<dbReference type="NCBIfam" id="TIGR00585">
    <property type="entry name" value="mutl"/>
    <property type="match status" value="1"/>
</dbReference>
<dbReference type="InterPro" id="IPR037198">
    <property type="entry name" value="MutL_C_sf"/>
</dbReference>
<dbReference type="PANTHER" id="PTHR10073">
    <property type="entry name" value="DNA MISMATCH REPAIR PROTEIN MLH, PMS, MUTL"/>
    <property type="match status" value="1"/>
</dbReference>
<dbReference type="SMART" id="SM01340">
    <property type="entry name" value="DNA_mis_repair"/>
    <property type="match status" value="1"/>
</dbReference>
<keyword evidence="3 5" id="KW-0227">DNA damage</keyword>
<dbReference type="PANTHER" id="PTHR10073:SF12">
    <property type="entry name" value="DNA MISMATCH REPAIR PROTEIN MLH1"/>
    <property type="match status" value="1"/>
</dbReference>
<dbReference type="GO" id="GO:0030983">
    <property type="term" value="F:mismatched DNA binding"/>
    <property type="evidence" value="ECO:0007669"/>
    <property type="project" value="InterPro"/>
</dbReference>
<dbReference type="PROSITE" id="PS00058">
    <property type="entry name" value="DNA_MISMATCH_REPAIR_1"/>
    <property type="match status" value="1"/>
</dbReference>
<protein>
    <recommendedName>
        <fullName evidence="2 5">DNA mismatch repair protein MutL</fullName>
    </recommendedName>
</protein>
<dbReference type="InterPro" id="IPR014721">
    <property type="entry name" value="Ribsml_uS5_D2-typ_fold_subgr"/>
</dbReference>
<dbReference type="RefSeq" id="WP_110132099.1">
    <property type="nucleotide sequence ID" value="NZ_QHJQ01000013.1"/>
</dbReference>
<dbReference type="GO" id="GO:0006298">
    <property type="term" value="P:mismatch repair"/>
    <property type="evidence" value="ECO:0007669"/>
    <property type="project" value="UniProtKB-UniRule"/>
</dbReference>
<dbReference type="GO" id="GO:0005524">
    <property type="term" value="F:ATP binding"/>
    <property type="evidence" value="ECO:0007669"/>
    <property type="project" value="InterPro"/>
</dbReference>
<feature type="domain" description="MutL C-terminal dimerisation" evidence="7">
    <location>
        <begin position="407"/>
        <end position="550"/>
    </location>
</feature>
<dbReference type="GO" id="GO:0140664">
    <property type="term" value="F:ATP-dependent DNA damage sensor activity"/>
    <property type="evidence" value="ECO:0007669"/>
    <property type="project" value="InterPro"/>
</dbReference>
<comment type="similarity">
    <text evidence="1 5">Belongs to the DNA mismatch repair MutL/HexB family.</text>
</comment>
<dbReference type="Proteomes" id="UP000247099">
    <property type="component" value="Unassembled WGS sequence"/>
</dbReference>
<comment type="caution">
    <text evidence="9">The sequence shown here is derived from an EMBL/GenBank/DDBJ whole genome shotgun (WGS) entry which is preliminary data.</text>
</comment>
<evidence type="ECO:0000256" key="2">
    <source>
        <dbReference type="ARBA" id="ARBA00021975"/>
    </source>
</evidence>
<dbReference type="Pfam" id="PF13589">
    <property type="entry name" value="HATPase_c_3"/>
    <property type="match status" value="1"/>
</dbReference>
<dbReference type="GO" id="GO:0004519">
    <property type="term" value="F:endonuclease activity"/>
    <property type="evidence" value="ECO:0007669"/>
    <property type="project" value="UniProtKB-KW"/>
</dbReference>
<dbReference type="InterPro" id="IPR020568">
    <property type="entry name" value="Ribosomal_Su5_D2-typ_SF"/>
</dbReference>
<keyword evidence="10" id="KW-1185">Reference proteome</keyword>
<evidence type="ECO:0000256" key="1">
    <source>
        <dbReference type="ARBA" id="ARBA00006082"/>
    </source>
</evidence>
<gene>
    <name evidence="5 9" type="primary">mutL</name>
    <name evidence="9" type="ORF">DDZ13_14095</name>
</gene>
<feature type="compositionally biased region" description="Low complexity" evidence="6">
    <location>
        <begin position="339"/>
        <end position="375"/>
    </location>
</feature>
<dbReference type="SUPFAM" id="SSF118116">
    <property type="entry name" value="DNA mismatch repair protein MutL"/>
    <property type="match status" value="1"/>
</dbReference>
<evidence type="ECO:0000256" key="5">
    <source>
        <dbReference type="HAMAP-Rule" id="MF_00149"/>
    </source>
</evidence>
<feature type="domain" description="DNA mismatch repair protein S5" evidence="8">
    <location>
        <begin position="209"/>
        <end position="329"/>
    </location>
</feature>
<comment type="function">
    <text evidence="5">This protein is involved in the repair of mismatches in DNA. It is required for dam-dependent methyl-directed DNA mismatch repair. May act as a 'molecular matchmaker', a protein that promotes the formation of a stable complex between two or more DNA-binding proteins in an ATP-dependent manner without itself being part of a final effector complex.</text>
</comment>
<dbReference type="SUPFAM" id="SSF54211">
    <property type="entry name" value="Ribosomal protein S5 domain 2-like"/>
    <property type="match status" value="1"/>
</dbReference>
<dbReference type="FunFam" id="3.30.565.10:FF:000003">
    <property type="entry name" value="DNA mismatch repair endonuclease MutL"/>
    <property type="match status" value="1"/>
</dbReference>
<feature type="region of interest" description="Disordered" evidence="6">
    <location>
        <begin position="329"/>
        <end position="401"/>
    </location>
</feature>
<dbReference type="InterPro" id="IPR002099">
    <property type="entry name" value="MutL/Mlh/PMS"/>
</dbReference>
<dbReference type="SUPFAM" id="SSF55874">
    <property type="entry name" value="ATPase domain of HSP90 chaperone/DNA topoisomerase II/histidine kinase"/>
    <property type="match status" value="1"/>
</dbReference>
<evidence type="ECO:0000256" key="6">
    <source>
        <dbReference type="SAM" id="MobiDB-lite"/>
    </source>
</evidence>
<dbReference type="HAMAP" id="MF_00149">
    <property type="entry name" value="DNA_mis_repair"/>
    <property type="match status" value="1"/>
</dbReference>
<dbReference type="FunCoup" id="A0A317ZCW1">
    <property type="interactions" value="234"/>
</dbReference>
<dbReference type="EMBL" id="QHJQ01000013">
    <property type="protein sequence ID" value="PXA03045.1"/>
    <property type="molecule type" value="Genomic_DNA"/>
</dbReference>
<dbReference type="InterPro" id="IPR020667">
    <property type="entry name" value="DNA_mismatch_repair_MutL"/>
</dbReference>
<dbReference type="OrthoDB" id="9763467at2"/>
<dbReference type="CDD" id="cd16926">
    <property type="entry name" value="HATPase_MutL-MLH-PMS-like"/>
    <property type="match status" value="1"/>
</dbReference>
<evidence type="ECO:0000313" key="10">
    <source>
        <dbReference type="Proteomes" id="UP000247099"/>
    </source>
</evidence>
<organism evidence="9 10">
    <name type="scientific">Coraliomargarita sinensis</name>
    <dbReference type="NCBI Taxonomy" id="2174842"/>
    <lineage>
        <taxon>Bacteria</taxon>
        <taxon>Pseudomonadati</taxon>
        <taxon>Verrucomicrobiota</taxon>
        <taxon>Opitutia</taxon>
        <taxon>Puniceicoccales</taxon>
        <taxon>Coraliomargaritaceae</taxon>
        <taxon>Coraliomargarita</taxon>
    </lineage>
</organism>
<sequence length="592" mass="66116">MSSIRILPDRVANQIAAGEVIERPAAVVKELVENSIDSGATRIEIEFRKGGKSYIRVEDNGRGMSPDEALLALERHATSKIQDAEDLNLISSFGFRGEALPSIASVSRFTMRTRTEDFQHGTEVVINGGKLLDKKDCGMPVGTVIEVSQLFNSVPARRKFLKTDATETAHITYLCRLFAIANPGVAFRLLENRRTVFQSPACEKLEDRISEIWGRSLARDLIPVSVDGPDGKYRLTGLTAKPGVGRSTRRELVTLVNRRPVDSRTLGFAVLDAYHGRIQKGRYPPAFLFLEIQPQEVDVNVHPAKREVRFRNDGDVRRFVLGAISETLAELREPPPAPAEASDPTPAKQAPSPSAQPADQAKPRPAIRPAATTATEKVKAGSTTVADHRPKPESAPATPTRRSDWQLIRLLKNRYALFNGPKGLVLLHLRHADQRVRFERIQKTFKQNNPPSQGLLIPEPLELEPMATATLQQHLELLNKQGFNIEAFGRNFYRIEAVPTWLDPSEAVAFIRDTIDELRQRGSSRNNDELIWQTVATLAAEGSYRKNDAINEYAAQQLADELFQCDIPHTSPAGKPTFREMTWADFERHFEH</sequence>
<dbReference type="Pfam" id="PF01119">
    <property type="entry name" value="DNA_mis_repair"/>
    <property type="match status" value="1"/>
</dbReference>
<dbReference type="SMART" id="SM00853">
    <property type="entry name" value="MutL_C"/>
    <property type="match status" value="1"/>
</dbReference>
<dbReference type="InterPro" id="IPR036890">
    <property type="entry name" value="HATPase_C_sf"/>
</dbReference>
<reference evidence="9 10" key="1">
    <citation type="submission" date="2018-05" db="EMBL/GenBank/DDBJ databases">
        <title>Coraliomargarita sinensis sp. nov., isolated from a marine solar saltern.</title>
        <authorList>
            <person name="Zhou L.Y."/>
        </authorList>
    </citation>
    <scope>NUCLEOTIDE SEQUENCE [LARGE SCALE GENOMIC DNA]</scope>
    <source>
        <strain evidence="9 10">WN38</strain>
    </source>
</reference>
<dbReference type="InterPro" id="IPR014762">
    <property type="entry name" value="DNA_mismatch_repair_CS"/>
</dbReference>
<dbReference type="InterPro" id="IPR038973">
    <property type="entry name" value="MutL/Mlh/Pms-like"/>
</dbReference>
<dbReference type="Gene3D" id="3.30.1540.20">
    <property type="entry name" value="MutL, C-terminal domain, dimerisation subdomain"/>
    <property type="match status" value="1"/>
</dbReference>
<dbReference type="CDD" id="cd00782">
    <property type="entry name" value="MutL_Trans"/>
    <property type="match status" value="1"/>
</dbReference>
<dbReference type="InterPro" id="IPR042121">
    <property type="entry name" value="MutL_C_regsub"/>
</dbReference>
<keyword evidence="9" id="KW-0378">Hydrolase</keyword>
<keyword evidence="9" id="KW-0255">Endonuclease</keyword>
<keyword evidence="4 5" id="KW-0234">DNA repair</keyword>
<dbReference type="Pfam" id="PF08676">
    <property type="entry name" value="MutL_C"/>
    <property type="match status" value="1"/>
</dbReference>